<evidence type="ECO:0000313" key="1">
    <source>
        <dbReference type="EMBL" id="KAH7918471.1"/>
    </source>
</evidence>
<accession>A0ACB8AY56</accession>
<reference evidence="1" key="1">
    <citation type="journal article" date="2021" name="New Phytol.">
        <title>Evolutionary innovations through gain and loss of genes in the ectomycorrhizal Boletales.</title>
        <authorList>
            <person name="Wu G."/>
            <person name="Miyauchi S."/>
            <person name="Morin E."/>
            <person name="Kuo A."/>
            <person name="Drula E."/>
            <person name="Varga T."/>
            <person name="Kohler A."/>
            <person name="Feng B."/>
            <person name="Cao Y."/>
            <person name="Lipzen A."/>
            <person name="Daum C."/>
            <person name="Hundley H."/>
            <person name="Pangilinan J."/>
            <person name="Johnson J."/>
            <person name="Barry K."/>
            <person name="LaButti K."/>
            <person name="Ng V."/>
            <person name="Ahrendt S."/>
            <person name="Min B."/>
            <person name="Choi I.G."/>
            <person name="Park H."/>
            <person name="Plett J.M."/>
            <person name="Magnuson J."/>
            <person name="Spatafora J.W."/>
            <person name="Nagy L.G."/>
            <person name="Henrissat B."/>
            <person name="Grigoriev I.V."/>
            <person name="Yang Z.L."/>
            <person name="Xu J."/>
            <person name="Martin F.M."/>
        </authorList>
    </citation>
    <scope>NUCLEOTIDE SEQUENCE</scope>
    <source>
        <strain evidence="1">KUC20120723A-06</strain>
    </source>
</reference>
<sequence>MLFRPAAILLVAGICAMRATAADYYSVDLFSGLVFNGTQEHHLVYIGEKYYWDKLACGSCKDITKIPAGHLHSWIMRASRKVNLRFYGKKDCKDELKPTFTAKAEFVMPVTGDILYARSFKGCAV</sequence>
<name>A0ACB8AY56_9AGAM</name>
<organism evidence="1 2">
    <name type="scientific">Leucogyrophana mollusca</name>
    <dbReference type="NCBI Taxonomy" id="85980"/>
    <lineage>
        <taxon>Eukaryota</taxon>
        <taxon>Fungi</taxon>
        <taxon>Dikarya</taxon>
        <taxon>Basidiomycota</taxon>
        <taxon>Agaricomycotina</taxon>
        <taxon>Agaricomycetes</taxon>
        <taxon>Agaricomycetidae</taxon>
        <taxon>Boletales</taxon>
        <taxon>Boletales incertae sedis</taxon>
        <taxon>Leucogyrophana</taxon>
    </lineage>
</organism>
<proteinExistence type="predicted"/>
<protein>
    <submittedName>
        <fullName evidence="1">Uncharacterized protein</fullName>
    </submittedName>
</protein>
<evidence type="ECO:0000313" key="2">
    <source>
        <dbReference type="Proteomes" id="UP000790709"/>
    </source>
</evidence>
<dbReference type="Proteomes" id="UP000790709">
    <property type="component" value="Unassembled WGS sequence"/>
</dbReference>
<keyword evidence="2" id="KW-1185">Reference proteome</keyword>
<gene>
    <name evidence="1" type="ORF">BV22DRAFT_1134564</name>
</gene>
<dbReference type="EMBL" id="MU266782">
    <property type="protein sequence ID" value="KAH7918471.1"/>
    <property type="molecule type" value="Genomic_DNA"/>
</dbReference>
<comment type="caution">
    <text evidence="1">The sequence shown here is derived from an EMBL/GenBank/DDBJ whole genome shotgun (WGS) entry which is preliminary data.</text>
</comment>